<reference evidence="1 2" key="1">
    <citation type="submission" date="2019-11" db="EMBL/GenBank/DDBJ databases">
        <authorList>
            <person name="Lang L."/>
        </authorList>
    </citation>
    <scope>NUCLEOTIDE SEQUENCE [LARGE SCALE GENOMIC DNA]</scope>
    <source>
        <strain evidence="1 2">YIM 132242</strain>
    </source>
</reference>
<keyword evidence="2" id="KW-1185">Reference proteome</keyword>
<gene>
    <name evidence="1" type="ORF">GIY56_14880</name>
</gene>
<comment type="caution">
    <text evidence="1">The sequence shown here is derived from an EMBL/GenBank/DDBJ whole genome shotgun (WGS) entry which is preliminary data.</text>
</comment>
<accession>A0A6L6HTE4</accession>
<dbReference type="RefSeq" id="WP_154765650.1">
    <property type="nucleotide sequence ID" value="NZ_WMBT01000011.1"/>
</dbReference>
<sequence>MRVVIQDRDAVRLGEIDLDPVPLAGDSIQILSGNKTVHYDVLSRRFLVGPSRGSGTTPRDVELVVLVRQACVAGSKGYDWGAECPGDQAARMT</sequence>
<proteinExistence type="predicted"/>
<dbReference type="EMBL" id="WMBT01000011">
    <property type="protein sequence ID" value="MTE01570.1"/>
    <property type="molecule type" value="Genomic_DNA"/>
</dbReference>
<organism evidence="1 2">
    <name type="scientific">Paracoccus lichenicola</name>
    <dbReference type="NCBI Taxonomy" id="2665644"/>
    <lineage>
        <taxon>Bacteria</taxon>
        <taxon>Pseudomonadati</taxon>
        <taxon>Pseudomonadota</taxon>
        <taxon>Alphaproteobacteria</taxon>
        <taxon>Rhodobacterales</taxon>
        <taxon>Paracoccaceae</taxon>
        <taxon>Paracoccus</taxon>
    </lineage>
</organism>
<name>A0A6L6HTE4_9RHOB</name>
<evidence type="ECO:0000313" key="1">
    <source>
        <dbReference type="EMBL" id="MTE01570.1"/>
    </source>
</evidence>
<evidence type="ECO:0000313" key="2">
    <source>
        <dbReference type="Proteomes" id="UP000481417"/>
    </source>
</evidence>
<dbReference type="AlphaFoldDB" id="A0A6L6HTE4"/>
<protein>
    <submittedName>
        <fullName evidence="1">Uncharacterized protein</fullName>
    </submittedName>
</protein>
<dbReference type="Proteomes" id="UP000481417">
    <property type="component" value="Unassembled WGS sequence"/>
</dbReference>